<dbReference type="OrthoDB" id="5961at2759"/>
<evidence type="ECO:0000313" key="3">
    <source>
        <dbReference type="EMBL" id="SCU87957.1"/>
    </source>
</evidence>
<keyword evidence="1" id="KW-1133">Transmembrane helix</keyword>
<organism evidence="3 4">
    <name type="scientific">Lachancea nothofagi CBS 11611</name>
    <dbReference type="NCBI Taxonomy" id="1266666"/>
    <lineage>
        <taxon>Eukaryota</taxon>
        <taxon>Fungi</taxon>
        <taxon>Dikarya</taxon>
        <taxon>Ascomycota</taxon>
        <taxon>Saccharomycotina</taxon>
        <taxon>Saccharomycetes</taxon>
        <taxon>Saccharomycetales</taxon>
        <taxon>Saccharomycetaceae</taxon>
        <taxon>Lachancea</taxon>
    </lineage>
</organism>
<feature type="transmembrane region" description="Helical" evidence="1">
    <location>
        <begin position="37"/>
        <end position="58"/>
    </location>
</feature>
<evidence type="ECO:0000259" key="2">
    <source>
        <dbReference type="SMART" id="SM01042"/>
    </source>
</evidence>
<reference evidence="4" key="1">
    <citation type="submission" date="2016-03" db="EMBL/GenBank/DDBJ databases">
        <authorList>
            <person name="Devillers Hugo."/>
        </authorList>
    </citation>
    <scope>NUCLEOTIDE SEQUENCE [LARGE SCALE GENOMIC DNA]</scope>
</reference>
<dbReference type="InterPro" id="IPR018767">
    <property type="entry name" value="Brl1/Brr6_dom"/>
</dbReference>
<dbReference type="PANTHER" id="PTHR28136">
    <property type="entry name" value="NUCLEUS EXPORT PROTEIN BRR6"/>
    <property type="match status" value="1"/>
</dbReference>
<gene>
    <name evidence="3" type="ORF">LANO_0D00628G</name>
</gene>
<name>A0A1G4JCV0_9SACH</name>
<dbReference type="Proteomes" id="UP000189911">
    <property type="component" value="Chromosome D"/>
</dbReference>
<dbReference type="Pfam" id="PF10104">
    <property type="entry name" value="Brr6_like_C_C"/>
    <property type="match status" value="1"/>
</dbReference>
<dbReference type="GO" id="GO:0031965">
    <property type="term" value="C:nuclear membrane"/>
    <property type="evidence" value="ECO:0007669"/>
    <property type="project" value="InterPro"/>
</dbReference>
<dbReference type="SMART" id="SM01042">
    <property type="entry name" value="Brr6_like_C_C"/>
    <property type="match status" value="1"/>
</dbReference>
<dbReference type="GO" id="GO:0006998">
    <property type="term" value="P:nuclear envelope organization"/>
    <property type="evidence" value="ECO:0007669"/>
    <property type="project" value="InterPro"/>
</dbReference>
<dbReference type="AlphaFoldDB" id="A0A1G4JCV0"/>
<dbReference type="GO" id="GO:0055088">
    <property type="term" value="P:lipid homeostasis"/>
    <property type="evidence" value="ECO:0007669"/>
    <property type="project" value="InterPro"/>
</dbReference>
<feature type="domain" description="Brl1/Brr6" evidence="2">
    <location>
        <begin position="34"/>
        <end position="171"/>
    </location>
</feature>
<keyword evidence="1" id="KW-0472">Membrane</keyword>
<sequence length="187" mass="21168">MSVLSTQKPSNKQLNEVASVQSRPRAHWSDPRLLSEYLQLIFNVTIVSGLVYLCVRFVQLIKRDVDRKLQAQAVAASRTVLECKAKYEKNRCQPAFRAPWLEDQCLNWLRCMNRELPESQDFQHSAVVWAETLAEILNGFLKPISVKSLCILLVGTCGIIVVSNVAFKSYRVSYHAVPSGTVMRGQN</sequence>
<accession>A0A1G4JCV0</accession>
<keyword evidence="1" id="KW-0812">Transmembrane</keyword>
<dbReference type="PANTHER" id="PTHR28136:SF5">
    <property type="entry name" value="NUCLEUS EXPORT PROTEIN BRR6"/>
    <property type="match status" value="1"/>
</dbReference>
<evidence type="ECO:0000313" key="4">
    <source>
        <dbReference type="Proteomes" id="UP000189911"/>
    </source>
</evidence>
<evidence type="ECO:0000256" key="1">
    <source>
        <dbReference type="SAM" id="Phobius"/>
    </source>
</evidence>
<dbReference type="EMBL" id="LT598448">
    <property type="protein sequence ID" value="SCU87957.1"/>
    <property type="molecule type" value="Genomic_DNA"/>
</dbReference>
<protein>
    <submittedName>
        <fullName evidence="3">LANO_0D00628g1_1</fullName>
    </submittedName>
</protein>
<dbReference type="InterPro" id="IPR040202">
    <property type="entry name" value="Brl1/Brr6"/>
</dbReference>
<feature type="transmembrane region" description="Helical" evidence="1">
    <location>
        <begin position="149"/>
        <end position="167"/>
    </location>
</feature>
<proteinExistence type="predicted"/>
<keyword evidence="4" id="KW-1185">Reference proteome</keyword>